<dbReference type="Gene3D" id="3.40.630.30">
    <property type="match status" value="1"/>
</dbReference>
<dbReference type="AlphaFoldDB" id="A0A815BXJ8"/>
<name>A0A815BXJ8_9BILA</name>
<comment type="caution">
    <text evidence="5">The sequence shown here is derived from an EMBL/GenBank/DDBJ whole genome shotgun (WGS) entry which is preliminary data.</text>
</comment>
<dbReference type="SUPFAM" id="SSF55729">
    <property type="entry name" value="Acyl-CoA N-acyltransferases (Nat)"/>
    <property type="match status" value="1"/>
</dbReference>
<gene>
    <name evidence="5" type="ORF">GPM918_LOCUS27465</name>
    <name evidence="6" type="ORF">SRO942_LOCUS27794</name>
</gene>
<dbReference type="Pfam" id="PF00583">
    <property type="entry name" value="Acetyltransf_1"/>
    <property type="match status" value="1"/>
</dbReference>
<reference evidence="5" key="1">
    <citation type="submission" date="2021-02" db="EMBL/GenBank/DDBJ databases">
        <authorList>
            <person name="Nowell W R."/>
        </authorList>
    </citation>
    <scope>NUCLEOTIDE SEQUENCE</scope>
</reference>
<evidence type="ECO:0000256" key="2">
    <source>
        <dbReference type="ARBA" id="ARBA00022679"/>
    </source>
</evidence>
<dbReference type="Proteomes" id="UP000663829">
    <property type="component" value="Unassembled WGS sequence"/>
</dbReference>
<evidence type="ECO:0000313" key="5">
    <source>
        <dbReference type="EMBL" id="CAF1279091.1"/>
    </source>
</evidence>
<dbReference type="EMBL" id="CAJNOQ010011533">
    <property type="protein sequence ID" value="CAF1279091.1"/>
    <property type="molecule type" value="Genomic_DNA"/>
</dbReference>
<dbReference type="InterPro" id="IPR016181">
    <property type="entry name" value="Acyl_CoA_acyltransferase"/>
</dbReference>
<evidence type="ECO:0000259" key="4">
    <source>
        <dbReference type="PROSITE" id="PS51186"/>
    </source>
</evidence>
<dbReference type="Proteomes" id="UP000681722">
    <property type="component" value="Unassembled WGS sequence"/>
</dbReference>
<keyword evidence="7" id="KW-1185">Reference proteome</keyword>
<evidence type="ECO:0000256" key="1">
    <source>
        <dbReference type="ARBA" id="ARBA00008694"/>
    </source>
</evidence>
<dbReference type="InterPro" id="IPR051016">
    <property type="entry name" value="Diverse_Substrate_AcTransf"/>
</dbReference>
<evidence type="ECO:0000256" key="3">
    <source>
        <dbReference type="ARBA" id="ARBA00023315"/>
    </source>
</evidence>
<organism evidence="5 7">
    <name type="scientific">Didymodactylos carnosus</name>
    <dbReference type="NCBI Taxonomy" id="1234261"/>
    <lineage>
        <taxon>Eukaryota</taxon>
        <taxon>Metazoa</taxon>
        <taxon>Spiralia</taxon>
        <taxon>Gnathifera</taxon>
        <taxon>Rotifera</taxon>
        <taxon>Eurotatoria</taxon>
        <taxon>Bdelloidea</taxon>
        <taxon>Philodinida</taxon>
        <taxon>Philodinidae</taxon>
        <taxon>Didymodactylos</taxon>
    </lineage>
</organism>
<feature type="non-terminal residue" evidence="5">
    <location>
        <position position="1"/>
    </location>
</feature>
<sequence>INYLLSDTSDDEHIMSENSPIDYSVDIVTEADLPDLLPLMRAYCTFYEETENISPQPTDDLLLLLCRKLISDPEHEGIQFIVRQQNRSIGFATLYWTWQTLTASRVAVMNDLYVEPESRKHGIATRLIERCRDYARSHGASCLKWLTSNKNLRAQSVYDKTGAIKSSKWIDYELSL</sequence>
<dbReference type="InterPro" id="IPR000182">
    <property type="entry name" value="GNAT_dom"/>
</dbReference>
<keyword evidence="3" id="KW-0012">Acyltransferase</keyword>
<dbReference type="EMBL" id="CAJOBC010026984">
    <property type="protein sequence ID" value="CAF4072844.1"/>
    <property type="molecule type" value="Genomic_DNA"/>
</dbReference>
<keyword evidence="2" id="KW-0808">Transferase</keyword>
<proteinExistence type="inferred from homology"/>
<feature type="domain" description="N-acetyltransferase" evidence="4">
    <location>
        <begin position="23"/>
        <end position="176"/>
    </location>
</feature>
<accession>A0A815BXJ8</accession>
<protein>
    <recommendedName>
        <fullName evidence="4">N-acetyltransferase domain-containing protein</fullName>
    </recommendedName>
</protein>
<dbReference type="PANTHER" id="PTHR10545:SF29">
    <property type="entry name" value="GH14572P-RELATED"/>
    <property type="match status" value="1"/>
</dbReference>
<comment type="similarity">
    <text evidence="1">Belongs to the acetyltransferase family.</text>
</comment>
<dbReference type="GO" id="GO:0008080">
    <property type="term" value="F:N-acetyltransferase activity"/>
    <property type="evidence" value="ECO:0007669"/>
    <property type="project" value="TreeGrafter"/>
</dbReference>
<dbReference type="CDD" id="cd04301">
    <property type="entry name" value="NAT_SF"/>
    <property type="match status" value="1"/>
</dbReference>
<evidence type="ECO:0000313" key="6">
    <source>
        <dbReference type="EMBL" id="CAF4072844.1"/>
    </source>
</evidence>
<dbReference type="OrthoDB" id="7305308at2759"/>
<dbReference type="PANTHER" id="PTHR10545">
    <property type="entry name" value="DIAMINE N-ACETYLTRANSFERASE"/>
    <property type="match status" value="1"/>
</dbReference>
<evidence type="ECO:0000313" key="7">
    <source>
        <dbReference type="Proteomes" id="UP000663829"/>
    </source>
</evidence>
<dbReference type="PROSITE" id="PS51186">
    <property type="entry name" value="GNAT"/>
    <property type="match status" value="1"/>
</dbReference>